<accession>A0A6M2B9L6</accession>
<sequence>MKLDTYVEETIKQIITGISAAQEFGEKNNAKVNPASVSFNHNNSTNVFCTNTGVPIQQIEFDIVVSVNEGNSSTDAPEITVGSSTISGSAQSSETTNTSTNRIKFSIPVLLPISGKRL</sequence>
<proteinExistence type="predicted"/>
<evidence type="ECO:0000313" key="3">
    <source>
        <dbReference type="Proteomes" id="UP000476696"/>
    </source>
</evidence>
<evidence type="ECO:0000256" key="1">
    <source>
        <dbReference type="SAM" id="MobiDB-lite"/>
    </source>
</evidence>
<name>A0A6M2B9L6_9GAMM</name>
<dbReference type="Proteomes" id="UP000476696">
    <property type="component" value="Unassembled WGS sequence"/>
</dbReference>
<protein>
    <submittedName>
        <fullName evidence="2">Uncharacterized protein</fullName>
    </submittedName>
</protein>
<comment type="caution">
    <text evidence="2">The sequence shown here is derived from an EMBL/GenBank/DDBJ whole genome shotgun (WGS) entry which is preliminary data.</text>
</comment>
<feature type="region of interest" description="Disordered" evidence="1">
    <location>
        <begin position="72"/>
        <end position="99"/>
    </location>
</feature>
<gene>
    <name evidence="2" type="ORF">GW579_23500</name>
</gene>
<dbReference type="EMBL" id="JAADJS010000010">
    <property type="protein sequence ID" value="NGX90046.1"/>
    <property type="molecule type" value="Genomic_DNA"/>
</dbReference>
<feature type="compositionally biased region" description="Low complexity" evidence="1">
    <location>
        <begin position="83"/>
        <end position="93"/>
    </location>
</feature>
<dbReference type="AlphaFoldDB" id="A0A6M2B9L6"/>
<reference evidence="2 3" key="1">
    <citation type="submission" date="2020-03" db="EMBL/GenBank/DDBJ databases">
        <title>Rahnella aceri sp. nov., isoated from traditional Jeju Makgeolli.</title>
        <authorList>
            <person name="Kim I.S."/>
            <person name="Jeon D."/>
        </authorList>
    </citation>
    <scope>NUCLEOTIDE SEQUENCE [LARGE SCALE GENOMIC DNA]</scope>
    <source>
        <strain evidence="2 3">Lac-M11</strain>
    </source>
</reference>
<evidence type="ECO:0000313" key="2">
    <source>
        <dbReference type="EMBL" id="NGX90046.1"/>
    </source>
</evidence>
<keyword evidence="3" id="KW-1185">Reference proteome</keyword>
<dbReference type="RefSeq" id="WP_165062228.1">
    <property type="nucleotide sequence ID" value="NZ_JAADJS010000010.1"/>
</dbReference>
<organism evidence="2 3">
    <name type="scientific">Rahnella contaminans</name>
    <dbReference type="NCBI Taxonomy" id="2703882"/>
    <lineage>
        <taxon>Bacteria</taxon>
        <taxon>Pseudomonadati</taxon>
        <taxon>Pseudomonadota</taxon>
        <taxon>Gammaproteobacteria</taxon>
        <taxon>Enterobacterales</taxon>
        <taxon>Yersiniaceae</taxon>
        <taxon>Rahnella</taxon>
    </lineage>
</organism>